<dbReference type="PANTHER" id="PTHR23028">
    <property type="entry name" value="ACETYLTRANSFERASE"/>
    <property type="match status" value="1"/>
</dbReference>
<feature type="transmembrane region" description="Helical" evidence="1">
    <location>
        <begin position="207"/>
        <end position="223"/>
    </location>
</feature>
<feature type="transmembrane region" description="Helical" evidence="1">
    <location>
        <begin position="173"/>
        <end position="195"/>
    </location>
</feature>
<name>A0A7Y9E4Z6_9ACTN</name>
<evidence type="ECO:0000259" key="2">
    <source>
        <dbReference type="Pfam" id="PF01757"/>
    </source>
</evidence>
<feature type="domain" description="SGNH" evidence="3">
    <location>
        <begin position="433"/>
        <end position="657"/>
    </location>
</feature>
<dbReference type="PANTHER" id="PTHR23028:SF53">
    <property type="entry name" value="ACYL_TRANSF_3 DOMAIN-CONTAINING PROTEIN"/>
    <property type="match status" value="1"/>
</dbReference>
<gene>
    <name evidence="4" type="ORF">BJZ21_001434</name>
</gene>
<feature type="transmembrane region" description="Helical" evidence="1">
    <location>
        <begin position="297"/>
        <end position="315"/>
    </location>
</feature>
<dbReference type="AlphaFoldDB" id="A0A7Y9E4Z6"/>
<reference evidence="4 5" key="1">
    <citation type="submission" date="2020-07" db="EMBL/GenBank/DDBJ databases">
        <title>Sequencing the genomes of 1000 actinobacteria strains.</title>
        <authorList>
            <person name="Klenk H.-P."/>
        </authorList>
    </citation>
    <scope>NUCLEOTIDE SEQUENCE [LARGE SCALE GENOMIC DNA]</scope>
    <source>
        <strain evidence="4 5">DSM 21350</strain>
    </source>
</reference>
<sequence>MADVIRGYRPDLDGLRTVAVYLVLLFHAGLGWFAGGFIGVDLFFCLSGFLVSSVLLGELLETGNLQVGRFYARRVRRLLPAAVVVVVATCLAFTLLWSVVLRAPVVGDAISALLYYANWHFLQAAGDYFATGIDKSPFLHFWSLSIEEQFYAFFPLLLLLLFKVVPRHRRRPTLLGVVGVLFAASLTLQLVLAPGSTDRAYYGTDTRLYQLLAGALLTIWLSGRTPGARRGVAGAAAGLGMLGILLVGTGVLDLNPSWRGVGAVVASLLLLGGLAHAEGGRLSRMLSVKPMVYLGRISYGTYLWHWPVIVALRTVLDTRPVVLAVLAFGLSTGLAALSFELLEMPVRRWSRLEPFRWRTAVTGVALSALVAAFVVPAILEQDRKPALSAGGGASASLVADADLGQKLQRPVPKADYGALSKQYGDQRFCDASDISACRAVQGSGPTVLLVGDSQAETLVPVFEKLAREHDFSLDLDVLAGCPWQEQLTNAKQSDGSAADCTKARVGWYDKVLPKLDPDVVVLLGRPRDDPAEWGDLVGRRDGKQLPLEQAVWRSTRETVEKVVKVAPAVIVQRLIMPETFNATDCLAGAKKVSQCLVTAQPKPSATDGFATTLAAQDPRVHTLDLNPIFCPTAPVCLPVRDGKVVFRDDHHYTVDYAMSQREQVWKALQATGALDGS</sequence>
<accession>A0A7Y9E4Z6</accession>
<feature type="transmembrane region" description="Helical" evidence="1">
    <location>
        <begin position="12"/>
        <end position="30"/>
    </location>
</feature>
<comment type="caution">
    <text evidence="4">The sequence shown here is derived from an EMBL/GenBank/DDBJ whole genome shotgun (WGS) entry which is preliminary data.</text>
</comment>
<keyword evidence="1" id="KW-0812">Transmembrane</keyword>
<dbReference type="InterPro" id="IPR043968">
    <property type="entry name" value="SGNH"/>
</dbReference>
<feature type="transmembrane region" description="Helical" evidence="1">
    <location>
        <begin position="78"/>
        <end position="100"/>
    </location>
</feature>
<dbReference type="Pfam" id="PF19040">
    <property type="entry name" value="SGNH"/>
    <property type="match status" value="1"/>
</dbReference>
<feature type="transmembrane region" description="Helical" evidence="1">
    <location>
        <begin position="149"/>
        <end position="166"/>
    </location>
</feature>
<dbReference type="Proteomes" id="UP000535511">
    <property type="component" value="Unassembled WGS sequence"/>
</dbReference>
<feature type="transmembrane region" description="Helical" evidence="1">
    <location>
        <begin position="232"/>
        <end position="252"/>
    </location>
</feature>
<dbReference type="GO" id="GO:0016747">
    <property type="term" value="F:acyltransferase activity, transferring groups other than amino-acyl groups"/>
    <property type="evidence" value="ECO:0007669"/>
    <property type="project" value="InterPro"/>
</dbReference>
<evidence type="ECO:0000313" key="5">
    <source>
        <dbReference type="Proteomes" id="UP000535511"/>
    </source>
</evidence>
<dbReference type="GO" id="GO:0009103">
    <property type="term" value="P:lipopolysaccharide biosynthetic process"/>
    <property type="evidence" value="ECO:0007669"/>
    <property type="project" value="TreeGrafter"/>
</dbReference>
<evidence type="ECO:0000313" key="4">
    <source>
        <dbReference type="EMBL" id="NYD41351.1"/>
    </source>
</evidence>
<evidence type="ECO:0000256" key="1">
    <source>
        <dbReference type="SAM" id="Phobius"/>
    </source>
</evidence>
<feature type="transmembrane region" description="Helical" evidence="1">
    <location>
        <begin position="258"/>
        <end position="277"/>
    </location>
</feature>
<protein>
    <submittedName>
        <fullName evidence="4">Peptidoglycan/LPS O-acetylase OafA/YrhL</fullName>
    </submittedName>
</protein>
<dbReference type="GO" id="GO:0016020">
    <property type="term" value="C:membrane"/>
    <property type="evidence" value="ECO:0007669"/>
    <property type="project" value="TreeGrafter"/>
</dbReference>
<organism evidence="4 5">
    <name type="scientific">Nocardioides panaciterrulae</name>
    <dbReference type="NCBI Taxonomy" id="661492"/>
    <lineage>
        <taxon>Bacteria</taxon>
        <taxon>Bacillati</taxon>
        <taxon>Actinomycetota</taxon>
        <taxon>Actinomycetes</taxon>
        <taxon>Propionibacteriales</taxon>
        <taxon>Nocardioidaceae</taxon>
        <taxon>Nocardioides</taxon>
    </lineage>
</organism>
<dbReference type="InterPro" id="IPR050879">
    <property type="entry name" value="Acyltransferase_3"/>
</dbReference>
<dbReference type="Pfam" id="PF01757">
    <property type="entry name" value="Acyl_transf_3"/>
    <property type="match status" value="1"/>
</dbReference>
<proteinExistence type="predicted"/>
<evidence type="ECO:0000259" key="3">
    <source>
        <dbReference type="Pfam" id="PF19040"/>
    </source>
</evidence>
<feature type="transmembrane region" description="Helical" evidence="1">
    <location>
        <begin position="360"/>
        <end position="379"/>
    </location>
</feature>
<dbReference type="EMBL" id="JACCBG010000001">
    <property type="protein sequence ID" value="NYD41351.1"/>
    <property type="molecule type" value="Genomic_DNA"/>
</dbReference>
<dbReference type="InterPro" id="IPR002656">
    <property type="entry name" value="Acyl_transf_3_dom"/>
</dbReference>
<dbReference type="RefSeq" id="WP_179663109.1">
    <property type="nucleotide sequence ID" value="NZ_JACCBG010000001.1"/>
</dbReference>
<feature type="domain" description="Acyltransferase 3" evidence="2">
    <location>
        <begin position="11"/>
        <end position="337"/>
    </location>
</feature>
<feature type="transmembrane region" description="Helical" evidence="1">
    <location>
        <begin position="36"/>
        <end position="57"/>
    </location>
</feature>
<keyword evidence="1" id="KW-1133">Transmembrane helix</keyword>
<keyword evidence="1" id="KW-0472">Membrane</keyword>
<feature type="transmembrane region" description="Helical" evidence="1">
    <location>
        <begin position="321"/>
        <end position="339"/>
    </location>
</feature>
<keyword evidence="5" id="KW-1185">Reference proteome</keyword>